<evidence type="ECO:0000313" key="4">
    <source>
        <dbReference type="EMBL" id="MCJ8211721.1"/>
    </source>
</evidence>
<accession>A0A9X1X679</accession>
<dbReference type="PANTHER" id="PTHR44591">
    <property type="entry name" value="STRESS RESPONSE REGULATOR PROTEIN 1"/>
    <property type="match status" value="1"/>
</dbReference>
<reference evidence="4" key="1">
    <citation type="submission" date="2022-04" db="EMBL/GenBank/DDBJ databases">
        <title>Mucilaginibacter sp. RS28 isolated from freshwater.</title>
        <authorList>
            <person name="Ko S.-R."/>
        </authorList>
    </citation>
    <scope>NUCLEOTIDE SEQUENCE</scope>
    <source>
        <strain evidence="4">RS28</strain>
    </source>
</reference>
<sequence length="123" mass="13750">MKAKILLVDDNEFILDIMKHILLTNGYEVIALSCGDGVIDHVRKDHPDLVILDAELPDADGRTICQILKTTDDTKNLPVIMCSSRDDIKDSLKQEGAPDDVISKPFDIYFLIDRVNRQIEAAA</sequence>
<dbReference type="InterPro" id="IPR050595">
    <property type="entry name" value="Bact_response_regulator"/>
</dbReference>
<dbReference type="Pfam" id="PF00072">
    <property type="entry name" value="Response_reg"/>
    <property type="match status" value="1"/>
</dbReference>
<protein>
    <submittedName>
        <fullName evidence="4">Response regulator</fullName>
    </submittedName>
</protein>
<dbReference type="RefSeq" id="WP_245132587.1">
    <property type="nucleotide sequence ID" value="NZ_JALJEJ010000012.1"/>
</dbReference>
<dbReference type="PANTHER" id="PTHR44591:SF3">
    <property type="entry name" value="RESPONSE REGULATORY DOMAIN-CONTAINING PROTEIN"/>
    <property type="match status" value="1"/>
</dbReference>
<dbReference type="PROSITE" id="PS50110">
    <property type="entry name" value="RESPONSE_REGULATORY"/>
    <property type="match status" value="1"/>
</dbReference>
<dbReference type="SMART" id="SM00448">
    <property type="entry name" value="REC"/>
    <property type="match status" value="1"/>
</dbReference>
<evidence type="ECO:0000313" key="5">
    <source>
        <dbReference type="Proteomes" id="UP001139450"/>
    </source>
</evidence>
<gene>
    <name evidence="4" type="ORF">MUY27_18530</name>
</gene>
<dbReference type="EMBL" id="JALJEJ010000012">
    <property type="protein sequence ID" value="MCJ8211721.1"/>
    <property type="molecule type" value="Genomic_DNA"/>
</dbReference>
<name>A0A9X1X679_9SPHI</name>
<dbReference type="SUPFAM" id="SSF52172">
    <property type="entry name" value="CheY-like"/>
    <property type="match status" value="1"/>
</dbReference>
<dbReference type="Gene3D" id="3.40.50.2300">
    <property type="match status" value="1"/>
</dbReference>
<dbReference type="InterPro" id="IPR011006">
    <property type="entry name" value="CheY-like_superfamily"/>
</dbReference>
<feature type="modified residue" description="4-aspartylphosphate" evidence="2">
    <location>
        <position position="53"/>
    </location>
</feature>
<evidence type="ECO:0000259" key="3">
    <source>
        <dbReference type="PROSITE" id="PS50110"/>
    </source>
</evidence>
<dbReference type="InterPro" id="IPR001789">
    <property type="entry name" value="Sig_transdc_resp-reg_receiver"/>
</dbReference>
<dbReference type="GO" id="GO:0000160">
    <property type="term" value="P:phosphorelay signal transduction system"/>
    <property type="evidence" value="ECO:0007669"/>
    <property type="project" value="InterPro"/>
</dbReference>
<evidence type="ECO:0000256" key="2">
    <source>
        <dbReference type="PROSITE-ProRule" id="PRU00169"/>
    </source>
</evidence>
<feature type="domain" description="Response regulatory" evidence="3">
    <location>
        <begin position="4"/>
        <end position="119"/>
    </location>
</feature>
<keyword evidence="5" id="KW-1185">Reference proteome</keyword>
<dbReference type="Proteomes" id="UP001139450">
    <property type="component" value="Unassembled WGS sequence"/>
</dbReference>
<proteinExistence type="predicted"/>
<evidence type="ECO:0000256" key="1">
    <source>
        <dbReference type="ARBA" id="ARBA00022553"/>
    </source>
</evidence>
<keyword evidence="1 2" id="KW-0597">Phosphoprotein</keyword>
<comment type="caution">
    <text evidence="4">The sequence shown here is derived from an EMBL/GenBank/DDBJ whole genome shotgun (WGS) entry which is preliminary data.</text>
</comment>
<dbReference type="AlphaFoldDB" id="A0A9X1X679"/>
<organism evidence="4 5">
    <name type="scientific">Mucilaginibacter straminoryzae</name>
    <dbReference type="NCBI Taxonomy" id="2932774"/>
    <lineage>
        <taxon>Bacteria</taxon>
        <taxon>Pseudomonadati</taxon>
        <taxon>Bacteroidota</taxon>
        <taxon>Sphingobacteriia</taxon>
        <taxon>Sphingobacteriales</taxon>
        <taxon>Sphingobacteriaceae</taxon>
        <taxon>Mucilaginibacter</taxon>
    </lineage>
</organism>